<name>A0A6N6VQH8_9BACT</name>
<dbReference type="Gene3D" id="3.80.10.10">
    <property type="entry name" value="Ribonuclease Inhibitor"/>
    <property type="match status" value="2"/>
</dbReference>
<evidence type="ECO:0000256" key="1">
    <source>
        <dbReference type="ARBA" id="ARBA00022614"/>
    </source>
</evidence>
<evidence type="ECO:0000256" key="2">
    <source>
        <dbReference type="ARBA" id="ARBA00022737"/>
    </source>
</evidence>
<sequence length="426" mass="47812">MCTINEVFFMKIMKSKKIKITLLTTISLITISNCTRKYARDGSSADNQTTEIIQSGSDKNLIIHFNGNTTYNSPVIYLKNGNTPVLAQDIHGIATTGGYDGNQTIPFTGIVFTSNINKLDANKIKVSLYDDKQDSFCSGVNFSIKNNNITFQNTENNKLYTMTSCNYKITSDFYKVNHTKINLQFNYTIKDWSTSLGASSQAQITAQKIESACKNIPNQGCLDPTYELELFLNENYIKDISPITSLINLVRLKLQDNAIENVPSSISELKNLIYLDLRNNSISSLPESFSKLLNLKNLLISFNSFQEFPAAITNLTNLQNLWFSNSKVVSIPGCISNLTNLELLDLRYNKITDVPDSVGDLVSLKKLWLYNNSITSVSDNLIHLKLDEIYLQNNQISNLSKPTFLWINSIITNDLSNNPGFPNFGN</sequence>
<dbReference type="InterPro" id="IPR025875">
    <property type="entry name" value="Leu-rich_rpt_4"/>
</dbReference>
<evidence type="ECO:0000259" key="3">
    <source>
        <dbReference type="Pfam" id="PF23598"/>
    </source>
</evidence>
<keyword evidence="1" id="KW-0433">Leucine-rich repeat</keyword>
<dbReference type="AlphaFoldDB" id="A0A6N6VQH8"/>
<dbReference type="PANTHER" id="PTHR48051">
    <property type="match status" value="1"/>
</dbReference>
<proteinExistence type="predicted"/>
<dbReference type="SMART" id="SM00369">
    <property type="entry name" value="LRR_TYP"/>
    <property type="match status" value="5"/>
</dbReference>
<feature type="domain" description="Disease resistance R13L4/SHOC-2-like LRR" evidence="3">
    <location>
        <begin position="239"/>
        <end position="325"/>
    </location>
</feature>
<reference evidence="4 5" key="1">
    <citation type="submission" date="2019-10" db="EMBL/GenBank/DDBJ databases">
        <title>New species of Slilvanegrellaceae.</title>
        <authorList>
            <person name="Pitt A."/>
            <person name="Hahn M.W."/>
        </authorList>
    </citation>
    <scope>NUCLEOTIDE SEQUENCE [LARGE SCALE GENOMIC DNA]</scope>
    <source>
        <strain evidence="4 5">SP-Ram-0.45-NSY-1</strain>
    </source>
</reference>
<dbReference type="InterPro" id="IPR032675">
    <property type="entry name" value="LRR_dom_sf"/>
</dbReference>
<keyword evidence="5" id="KW-1185">Reference proteome</keyword>
<dbReference type="Pfam" id="PF12799">
    <property type="entry name" value="LRR_4"/>
    <property type="match status" value="1"/>
</dbReference>
<comment type="caution">
    <text evidence="4">The sequence shown here is derived from an EMBL/GenBank/DDBJ whole genome shotgun (WGS) entry which is preliminary data.</text>
</comment>
<dbReference type="GO" id="GO:0005737">
    <property type="term" value="C:cytoplasm"/>
    <property type="evidence" value="ECO:0007669"/>
    <property type="project" value="TreeGrafter"/>
</dbReference>
<gene>
    <name evidence="4" type="ORF">GCL60_11610</name>
</gene>
<dbReference type="InterPro" id="IPR055414">
    <property type="entry name" value="LRR_R13L4/SHOC2-like"/>
</dbReference>
<organism evidence="4 5">
    <name type="scientific">Silvanigrella paludirubra</name>
    <dbReference type="NCBI Taxonomy" id="2499159"/>
    <lineage>
        <taxon>Bacteria</taxon>
        <taxon>Pseudomonadati</taxon>
        <taxon>Bdellovibrionota</taxon>
        <taxon>Oligoflexia</taxon>
        <taxon>Silvanigrellales</taxon>
        <taxon>Silvanigrellaceae</taxon>
        <taxon>Silvanigrella</taxon>
    </lineage>
</organism>
<dbReference type="EMBL" id="WFLM01000004">
    <property type="protein sequence ID" value="KAB8037814.1"/>
    <property type="molecule type" value="Genomic_DNA"/>
</dbReference>
<keyword evidence="2" id="KW-0677">Repeat</keyword>
<accession>A0A6N6VQH8</accession>
<dbReference type="SUPFAM" id="SSF52058">
    <property type="entry name" value="L domain-like"/>
    <property type="match status" value="1"/>
</dbReference>
<dbReference type="Pfam" id="PF23598">
    <property type="entry name" value="LRR_14"/>
    <property type="match status" value="1"/>
</dbReference>
<evidence type="ECO:0000313" key="5">
    <source>
        <dbReference type="Proteomes" id="UP000437748"/>
    </source>
</evidence>
<dbReference type="SMART" id="SM00365">
    <property type="entry name" value="LRR_SD22"/>
    <property type="match status" value="5"/>
</dbReference>
<dbReference type="PANTHER" id="PTHR48051:SF1">
    <property type="entry name" value="RAS SUPPRESSOR PROTEIN 1"/>
    <property type="match status" value="1"/>
</dbReference>
<dbReference type="InterPro" id="IPR001611">
    <property type="entry name" value="Leu-rich_rpt"/>
</dbReference>
<dbReference type="InterPro" id="IPR050216">
    <property type="entry name" value="LRR_domain-containing"/>
</dbReference>
<dbReference type="Proteomes" id="UP000437748">
    <property type="component" value="Unassembled WGS sequence"/>
</dbReference>
<dbReference type="PROSITE" id="PS51450">
    <property type="entry name" value="LRR"/>
    <property type="match status" value="3"/>
</dbReference>
<dbReference type="SMART" id="SM00364">
    <property type="entry name" value="LRR_BAC"/>
    <property type="match status" value="4"/>
</dbReference>
<protein>
    <recommendedName>
        <fullName evidence="3">Disease resistance R13L4/SHOC-2-like LRR domain-containing protein</fullName>
    </recommendedName>
</protein>
<evidence type="ECO:0000313" key="4">
    <source>
        <dbReference type="EMBL" id="KAB8037814.1"/>
    </source>
</evidence>
<dbReference type="InterPro" id="IPR003591">
    <property type="entry name" value="Leu-rich_rpt_typical-subtyp"/>
</dbReference>